<dbReference type="Proteomes" id="UP001344906">
    <property type="component" value="Unassembled WGS sequence"/>
</dbReference>
<organism evidence="2 3">
    <name type="scientific">Dictyobacter halimunensis</name>
    <dbReference type="NCBI Taxonomy" id="3026934"/>
    <lineage>
        <taxon>Bacteria</taxon>
        <taxon>Bacillati</taxon>
        <taxon>Chloroflexota</taxon>
        <taxon>Ktedonobacteria</taxon>
        <taxon>Ktedonobacterales</taxon>
        <taxon>Dictyobacteraceae</taxon>
        <taxon>Dictyobacter</taxon>
    </lineage>
</organism>
<protein>
    <submittedName>
        <fullName evidence="2">Uncharacterized protein</fullName>
    </submittedName>
</protein>
<comment type="caution">
    <text evidence="2">The sequence shown here is derived from an EMBL/GenBank/DDBJ whole genome shotgun (WGS) entry which is preliminary data.</text>
</comment>
<feature type="compositionally biased region" description="Polar residues" evidence="1">
    <location>
        <begin position="238"/>
        <end position="250"/>
    </location>
</feature>
<proteinExistence type="predicted"/>
<feature type="region of interest" description="Disordered" evidence="1">
    <location>
        <begin position="185"/>
        <end position="208"/>
    </location>
</feature>
<feature type="compositionally biased region" description="Polar residues" evidence="1">
    <location>
        <begin position="399"/>
        <end position="408"/>
    </location>
</feature>
<evidence type="ECO:0000313" key="3">
    <source>
        <dbReference type="Proteomes" id="UP001344906"/>
    </source>
</evidence>
<dbReference type="EMBL" id="BSRI01000002">
    <property type="protein sequence ID" value="GLV59391.1"/>
    <property type="molecule type" value="Genomic_DNA"/>
</dbReference>
<feature type="compositionally biased region" description="Low complexity" evidence="1">
    <location>
        <begin position="296"/>
        <end position="316"/>
    </location>
</feature>
<reference evidence="2 3" key="1">
    <citation type="submission" date="2023-02" db="EMBL/GenBank/DDBJ databases">
        <title>Dictyobacter halimunensis sp. nov., a new member of the class Ktedonobacteria from forest soil in a geothermal area.</title>
        <authorList>
            <person name="Rachmania M.K."/>
            <person name="Ningsih F."/>
            <person name="Sakai Y."/>
            <person name="Yabe S."/>
            <person name="Yokota A."/>
            <person name="Sjamsuridzal W."/>
        </authorList>
    </citation>
    <scope>NUCLEOTIDE SEQUENCE [LARGE SCALE GENOMIC DNA]</scope>
    <source>
        <strain evidence="2 3">S3.2.2.5</strain>
    </source>
</reference>
<feature type="compositionally biased region" description="Acidic residues" evidence="1">
    <location>
        <begin position="326"/>
        <end position="342"/>
    </location>
</feature>
<sequence length="455" mass="50684">MKEDESQHGAHIQQAEIDKLFSQLTAAEVDDFYQAYQLWRHRQRVTQIKQGLQALHEKQAQNTARMQLIAPSAIALSAIAQLRFHGVDDVDLLDRMLDRGEEWLDNTMQLLARCEALNVIRGNYAQWCEHALEGAYEWMWSMNDASLSTYFDVEQPAAPQSQETTSAASDSADVTEAQLLQKLMSEEGEEKSPARPRARITQPLPMISPDEVLTQSEALMPLHPGMAGEADQDEEAATSGTGDPQQNVVPTDTHESLRNEPTTDAVEIDQPIPGEAENAHTPPSGSGQEPAEAEEAQAAPEEQKQTAAQEQTAEAPISAQNLLEEQLPDEEPQEQVETEEETFPEKESQGQFEEEEESLPDEEAAEQVEMMEQQPIAVEQPISAEETVQQGQWPYVYQEAQNGQSTAQPAAAEETQHDHQPEPEQTAENSRKPHATTDGKPRGLLKRSLGRFLRR</sequence>
<feature type="compositionally biased region" description="Basic residues" evidence="1">
    <location>
        <begin position="443"/>
        <end position="455"/>
    </location>
</feature>
<keyword evidence="3" id="KW-1185">Reference proteome</keyword>
<name>A0ABQ6FYM3_9CHLR</name>
<accession>A0ABQ6FYM3</accession>
<feature type="compositionally biased region" description="Basic and acidic residues" evidence="1">
    <location>
        <begin position="429"/>
        <end position="441"/>
    </location>
</feature>
<feature type="region of interest" description="Disordered" evidence="1">
    <location>
        <begin position="223"/>
        <end position="455"/>
    </location>
</feature>
<evidence type="ECO:0000256" key="1">
    <source>
        <dbReference type="SAM" id="MobiDB-lite"/>
    </source>
</evidence>
<gene>
    <name evidence="2" type="ORF">KDH_62180</name>
</gene>
<feature type="compositionally biased region" description="Acidic residues" evidence="1">
    <location>
        <begin position="352"/>
        <end position="366"/>
    </location>
</feature>
<dbReference type="RefSeq" id="WP_338256011.1">
    <property type="nucleotide sequence ID" value="NZ_BSRI01000002.1"/>
</dbReference>
<evidence type="ECO:0000313" key="2">
    <source>
        <dbReference type="EMBL" id="GLV59391.1"/>
    </source>
</evidence>